<dbReference type="Proteomes" id="UP001177260">
    <property type="component" value="Unassembled WGS sequence"/>
</dbReference>
<accession>A0ACC3AR43</accession>
<organism evidence="1 2">
    <name type="scientific">Aspergillus melleus</name>
    <dbReference type="NCBI Taxonomy" id="138277"/>
    <lineage>
        <taxon>Eukaryota</taxon>
        <taxon>Fungi</taxon>
        <taxon>Dikarya</taxon>
        <taxon>Ascomycota</taxon>
        <taxon>Pezizomycotina</taxon>
        <taxon>Eurotiomycetes</taxon>
        <taxon>Eurotiomycetidae</taxon>
        <taxon>Eurotiales</taxon>
        <taxon>Aspergillaceae</taxon>
        <taxon>Aspergillus</taxon>
        <taxon>Aspergillus subgen. Circumdati</taxon>
    </lineage>
</organism>
<proteinExistence type="predicted"/>
<protein>
    <submittedName>
        <fullName evidence="1">Uncharacterized protein</fullName>
    </submittedName>
</protein>
<dbReference type="EMBL" id="JAOPJF010000094">
    <property type="protein sequence ID" value="KAK1139956.1"/>
    <property type="molecule type" value="Genomic_DNA"/>
</dbReference>
<comment type="caution">
    <text evidence="1">The sequence shown here is derived from an EMBL/GenBank/DDBJ whole genome shotgun (WGS) entry which is preliminary data.</text>
</comment>
<sequence>MSVFVSHSQFQLPMDPSRLSGGHPGRRYGETRQQQSSSFGAASYTDSGSVFNMNPSPADDNFILPSSATYTTMRSVPTQHNLYSSPPAYIPQRTDLSSMDQYHLARSHPHLSNAGPSMEQLYLADQSLHQYSRSDLDLPSQPTLESPESFNNMLPTSAAAAAYFPLAEQWYPPLQNQPQHHQPSYYMTSAPSSSTSSPHLPTSHPTSLFPPPGTPCPSSSSRLSPLPSSSIASMTDDDTQDTNTPTSQPSPSPRDLGEYGIPNADGSWRCAYPGCTSQTTFRRGCDLRKHFNRHRKHLFCRYPECAQSTTGGFSSKKDRDRHEAKHNPGISCEWPNCRRMFSRVDNMKDHVRRVHRRRDF</sequence>
<gene>
    <name evidence="1" type="ORF">N8T08_011033</name>
</gene>
<reference evidence="1 2" key="1">
    <citation type="journal article" date="2023" name="ACS Omega">
        <title>Identification of the Neoaspergillic Acid Biosynthesis Gene Cluster by Establishing an In Vitro CRISPR-Ribonucleoprotein Genetic System in Aspergillus melleus.</title>
        <authorList>
            <person name="Yuan B."/>
            <person name="Grau M.F."/>
            <person name="Murata R.M."/>
            <person name="Torok T."/>
            <person name="Venkateswaran K."/>
            <person name="Stajich J.E."/>
            <person name="Wang C.C.C."/>
        </authorList>
    </citation>
    <scope>NUCLEOTIDE SEQUENCE [LARGE SCALE GENOMIC DNA]</scope>
    <source>
        <strain evidence="1 2">IMV 1140</strain>
    </source>
</reference>
<name>A0ACC3AR43_9EURO</name>
<evidence type="ECO:0000313" key="2">
    <source>
        <dbReference type="Proteomes" id="UP001177260"/>
    </source>
</evidence>
<evidence type="ECO:0000313" key="1">
    <source>
        <dbReference type="EMBL" id="KAK1139956.1"/>
    </source>
</evidence>
<keyword evidence="2" id="KW-1185">Reference proteome</keyword>